<evidence type="ECO:0000313" key="2">
    <source>
        <dbReference type="Proteomes" id="UP000051587"/>
    </source>
</evidence>
<dbReference type="Proteomes" id="UP000051587">
    <property type="component" value="Unassembled WGS sequence"/>
</dbReference>
<accession>A0A0P1FKS1</accession>
<evidence type="ECO:0000313" key="1">
    <source>
        <dbReference type="EMBL" id="CUH68661.1"/>
    </source>
</evidence>
<organism evidence="1 2">
    <name type="scientific">Thalassovita gelatinovora</name>
    <name type="common">Thalassobius gelatinovorus</name>
    <dbReference type="NCBI Taxonomy" id="53501"/>
    <lineage>
        <taxon>Bacteria</taxon>
        <taxon>Pseudomonadati</taxon>
        <taxon>Pseudomonadota</taxon>
        <taxon>Alphaproteobacteria</taxon>
        <taxon>Rhodobacterales</taxon>
        <taxon>Roseobacteraceae</taxon>
        <taxon>Thalassovita</taxon>
    </lineage>
</organism>
<keyword evidence="2" id="KW-1185">Reference proteome</keyword>
<sequence length="83" mass="8964">MMVRAELKIDASALVALIGQIAELAQREGSDRAYLLSEVQAMADDPGGFFDVEPELVSMDFAVIRAVPSPRLVRLLTTFGGAR</sequence>
<name>A0A0P1FKS1_THAGE</name>
<protein>
    <submittedName>
        <fullName evidence="1">Uncharacterized protein</fullName>
    </submittedName>
</protein>
<dbReference type="RefSeq" id="WP_058264383.1">
    <property type="nucleotide sequence ID" value="NZ_CP051181.1"/>
</dbReference>
<proteinExistence type="predicted"/>
<gene>
    <name evidence="1" type="ORF">TG4357_03724</name>
</gene>
<dbReference type="AlphaFoldDB" id="A0A0P1FKS1"/>
<dbReference type="EMBL" id="CYSA01000028">
    <property type="protein sequence ID" value="CUH68661.1"/>
    <property type="molecule type" value="Genomic_DNA"/>
</dbReference>
<dbReference type="STRING" id="53501.SAMN04488043_106185"/>
<reference evidence="1 2" key="1">
    <citation type="submission" date="2015-09" db="EMBL/GenBank/DDBJ databases">
        <authorList>
            <consortium name="Swine Surveillance"/>
        </authorList>
    </citation>
    <scope>NUCLEOTIDE SEQUENCE [LARGE SCALE GENOMIC DNA]</scope>
    <source>
        <strain evidence="1 2">CECT 4357</strain>
    </source>
</reference>